<dbReference type="GO" id="GO:0004842">
    <property type="term" value="F:ubiquitin-protein transferase activity"/>
    <property type="evidence" value="ECO:0007669"/>
    <property type="project" value="TreeGrafter"/>
</dbReference>
<evidence type="ECO:0000256" key="4">
    <source>
        <dbReference type="ARBA" id="ARBA00022737"/>
    </source>
</evidence>
<evidence type="ECO:0000256" key="3">
    <source>
        <dbReference type="ARBA" id="ARBA00022723"/>
    </source>
</evidence>
<dbReference type="GO" id="GO:0005737">
    <property type="term" value="C:cytoplasm"/>
    <property type="evidence" value="ECO:0007669"/>
    <property type="project" value="UniProtKB-SubCell"/>
</dbReference>
<proteinExistence type="predicted"/>
<dbReference type="EMBL" id="JH816755">
    <property type="protein sequence ID" value="EKC31562.1"/>
    <property type="molecule type" value="Genomic_DNA"/>
</dbReference>
<dbReference type="InterPro" id="IPR012227">
    <property type="entry name" value="TNF_rcpt-assoc_TRAF_met"/>
</dbReference>
<dbReference type="SUPFAM" id="SSF57850">
    <property type="entry name" value="RING/U-box"/>
    <property type="match status" value="1"/>
</dbReference>
<dbReference type="Pfam" id="PF02176">
    <property type="entry name" value="zf-TRAF"/>
    <property type="match status" value="1"/>
</dbReference>
<dbReference type="PANTHER" id="PTHR10131">
    <property type="entry name" value="TNF RECEPTOR ASSOCIATED FACTOR"/>
    <property type="match status" value="1"/>
</dbReference>
<dbReference type="Gene3D" id="1.20.5.170">
    <property type="match status" value="1"/>
</dbReference>
<dbReference type="Pfam" id="PF21355">
    <property type="entry name" value="TRAF-mep_MATH"/>
    <property type="match status" value="1"/>
</dbReference>
<evidence type="ECO:0000256" key="6">
    <source>
        <dbReference type="ARBA" id="ARBA00022833"/>
    </source>
</evidence>
<keyword evidence="3" id="KW-0479">Metal-binding</keyword>
<dbReference type="InterPro" id="IPR008974">
    <property type="entry name" value="TRAF-like"/>
</dbReference>
<dbReference type="InParanoid" id="K1Q4U1"/>
<dbReference type="SMART" id="SM00061">
    <property type="entry name" value="MATH"/>
    <property type="match status" value="1"/>
</dbReference>
<evidence type="ECO:0000256" key="2">
    <source>
        <dbReference type="ARBA" id="ARBA00022490"/>
    </source>
</evidence>
<keyword evidence="2" id="KW-0963">Cytoplasm</keyword>
<dbReference type="GO" id="GO:0007165">
    <property type="term" value="P:signal transduction"/>
    <property type="evidence" value="ECO:0007669"/>
    <property type="project" value="InterPro"/>
</dbReference>
<dbReference type="Gene3D" id="3.30.40.10">
    <property type="entry name" value="Zinc/RING finger domain, C3HC4 (zinc finger)"/>
    <property type="match status" value="3"/>
</dbReference>
<dbReference type="GO" id="GO:0043123">
    <property type="term" value="P:positive regulation of canonical NF-kappaB signal transduction"/>
    <property type="evidence" value="ECO:0007669"/>
    <property type="project" value="TreeGrafter"/>
</dbReference>
<organism evidence="7">
    <name type="scientific">Magallana gigas</name>
    <name type="common">Pacific oyster</name>
    <name type="synonym">Crassostrea gigas</name>
    <dbReference type="NCBI Taxonomy" id="29159"/>
    <lineage>
        <taxon>Eukaryota</taxon>
        <taxon>Metazoa</taxon>
        <taxon>Spiralia</taxon>
        <taxon>Lophotrochozoa</taxon>
        <taxon>Mollusca</taxon>
        <taxon>Bivalvia</taxon>
        <taxon>Autobranchia</taxon>
        <taxon>Pteriomorphia</taxon>
        <taxon>Ostreida</taxon>
        <taxon>Ostreoidea</taxon>
        <taxon>Ostreidae</taxon>
        <taxon>Magallana</taxon>
    </lineage>
</organism>
<keyword evidence="7" id="KW-0675">Receptor</keyword>
<dbReference type="PANTHER" id="PTHR10131:SF21">
    <property type="entry name" value="TNF RECEPTOR-ASSOCIATED FACTOR 2"/>
    <property type="match status" value="1"/>
</dbReference>
<keyword evidence="4" id="KW-0677">Repeat</keyword>
<accession>K1Q4U1</accession>
<dbReference type="Pfam" id="PF16673">
    <property type="entry name" value="TRAF_BIRC3_bd"/>
    <property type="match status" value="1"/>
</dbReference>
<dbReference type="InterPro" id="IPR001841">
    <property type="entry name" value="Znf_RING"/>
</dbReference>
<sequence>MSPGGTMGAQRGFLDTVMASQQVVGGYNVEIFMGENFDRKFLCNHCSLILRDPVQSYCGHRFCRSCMESIIRSHEQVRCQSCIEEGTMDEEYSILKMDQMFPDNAVRREMGAMAAKCINPNCTWKGIFKQYEAHVAECKFKQVPCQLCGNLIEPQVLQDHMTKECTKRKIACKHCQSEVVVENLEAHNAECPKMPIKCDSCGKKKIPRDKMQHHIDKECSNQKVPCLTDCGDISRDKFVEHLDKRPGIHLKALVEELNSFRNDINSRLEAVVVQTDLGQFISHITELKQKVQQHEQLIQTLQGHQAANGTPANSNPSVIQAKVQALELKTGTFEGIVTTLHREIERCITAIENVERGRQGEKQVVDSLEKKIRALERSISLKDVALAEQELRIKTLELTTYDGTLFWKISEWSKRRSEAQSNQVTSLYSPIFYSSKNGYKMCARLYPNGDGMGKNTHMSIFFVVMRGNFDALLQWPFSYRVTFMLLDQNNKEHQVDSFRPDPNSSSFKRPTTEMNIASGCPLFIPLAKLDDPSLAYVKEDTMFIKLVVDVPRG</sequence>
<dbReference type="SUPFAM" id="SSF57953">
    <property type="entry name" value="Trimerization domain of TRAF"/>
    <property type="match status" value="1"/>
</dbReference>
<keyword evidence="5" id="KW-0863">Zinc-finger</keyword>
<dbReference type="InterPro" id="IPR017907">
    <property type="entry name" value="Znf_RING_CS"/>
</dbReference>
<dbReference type="FunFam" id="3.30.40.10:FF:000121">
    <property type="entry name" value="TNF receptor-associated factor"/>
    <property type="match status" value="1"/>
</dbReference>
<evidence type="ECO:0000256" key="1">
    <source>
        <dbReference type="ARBA" id="ARBA00004496"/>
    </source>
</evidence>
<name>K1Q4U1_MAGGI</name>
<dbReference type="Pfam" id="PF21363">
    <property type="entry name" value="TRAF3_RING"/>
    <property type="match status" value="1"/>
</dbReference>
<dbReference type="FunCoup" id="K1Q4U1">
    <property type="interactions" value="14"/>
</dbReference>
<dbReference type="InterPro" id="IPR001293">
    <property type="entry name" value="Znf_TRAF"/>
</dbReference>
<evidence type="ECO:0000313" key="7">
    <source>
        <dbReference type="EMBL" id="EKC31562.1"/>
    </source>
</evidence>
<dbReference type="PROSITE" id="PS50145">
    <property type="entry name" value="ZF_TRAF"/>
    <property type="match status" value="2"/>
</dbReference>
<dbReference type="Gene3D" id="2.60.210.10">
    <property type="entry name" value="Apoptosis, Tumor Necrosis Factor Receptor Associated Protein 2, Chain A"/>
    <property type="match status" value="1"/>
</dbReference>
<dbReference type="InterPro" id="IPR049342">
    <property type="entry name" value="TRAF1-6_MATH_dom"/>
</dbReference>
<gene>
    <name evidence="7" type="ORF">CGI_10027674</name>
</gene>
<keyword evidence="6" id="KW-0862">Zinc</keyword>
<dbReference type="SUPFAM" id="SSF49599">
    <property type="entry name" value="TRAF domain-like"/>
    <property type="match status" value="3"/>
</dbReference>
<dbReference type="InterPro" id="IPR002083">
    <property type="entry name" value="MATH/TRAF_dom"/>
</dbReference>
<dbReference type="InterPro" id="IPR032070">
    <property type="entry name" value="TRAF_BIRC3-bd"/>
</dbReference>
<dbReference type="PROSITE" id="PS00518">
    <property type="entry name" value="ZF_RING_1"/>
    <property type="match status" value="1"/>
</dbReference>
<dbReference type="FunFam" id="3.30.40.10:FF:000189">
    <property type="entry name" value="TNF receptor-associated factor"/>
    <property type="match status" value="1"/>
</dbReference>
<dbReference type="InterPro" id="IPR049440">
    <property type="entry name" value="TRAF3/5_RING"/>
</dbReference>
<protein>
    <submittedName>
        <fullName evidence="7">TNF receptor-associated factor 2</fullName>
    </submittedName>
</protein>
<dbReference type="HOGENOM" id="CLU_021061_4_1_1"/>
<dbReference type="InterPro" id="IPR013083">
    <property type="entry name" value="Znf_RING/FYVE/PHD"/>
</dbReference>
<dbReference type="PROSITE" id="PS50144">
    <property type="entry name" value="MATH"/>
    <property type="match status" value="1"/>
</dbReference>
<dbReference type="GO" id="GO:0008270">
    <property type="term" value="F:zinc ion binding"/>
    <property type="evidence" value="ECO:0007669"/>
    <property type="project" value="UniProtKB-KW"/>
</dbReference>
<comment type="subcellular location">
    <subcellularLocation>
        <location evidence="1">Cytoplasm</location>
    </subcellularLocation>
</comment>
<dbReference type="FunFam" id="2.60.210.10:FF:000021">
    <property type="entry name" value="Tumor necrosis factor receptor-associated factor 2"/>
    <property type="match status" value="1"/>
</dbReference>
<dbReference type="GO" id="GO:0042981">
    <property type="term" value="P:regulation of apoptotic process"/>
    <property type="evidence" value="ECO:0007669"/>
    <property type="project" value="InterPro"/>
</dbReference>
<dbReference type="PIRSF" id="PIRSF015614">
    <property type="entry name" value="TRAF"/>
    <property type="match status" value="1"/>
</dbReference>
<evidence type="ECO:0000256" key="5">
    <source>
        <dbReference type="ARBA" id="ARBA00022771"/>
    </source>
</evidence>
<dbReference type="GO" id="GO:0009898">
    <property type="term" value="C:cytoplasmic side of plasma membrane"/>
    <property type="evidence" value="ECO:0007669"/>
    <property type="project" value="TreeGrafter"/>
</dbReference>
<dbReference type="PROSITE" id="PS50089">
    <property type="entry name" value="ZF_RING_2"/>
    <property type="match status" value="1"/>
</dbReference>
<reference evidence="7" key="1">
    <citation type="journal article" date="2012" name="Nature">
        <title>The oyster genome reveals stress adaptation and complexity of shell formation.</title>
        <authorList>
            <person name="Zhang G."/>
            <person name="Fang X."/>
            <person name="Guo X."/>
            <person name="Li L."/>
            <person name="Luo R."/>
            <person name="Xu F."/>
            <person name="Yang P."/>
            <person name="Zhang L."/>
            <person name="Wang X."/>
            <person name="Qi H."/>
            <person name="Xiong Z."/>
            <person name="Que H."/>
            <person name="Xie Y."/>
            <person name="Holland P.W."/>
            <person name="Paps J."/>
            <person name="Zhu Y."/>
            <person name="Wu F."/>
            <person name="Chen Y."/>
            <person name="Wang J."/>
            <person name="Peng C."/>
            <person name="Meng J."/>
            <person name="Yang L."/>
            <person name="Liu J."/>
            <person name="Wen B."/>
            <person name="Zhang N."/>
            <person name="Huang Z."/>
            <person name="Zhu Q."/>
            <person name="Feng Y."/>
            <person name="Mount A."/>
            <person name="Hedgecock D."/>
            <person name="Xu Z."/>
            <person name="Liu Y."/>
            <person name="Domazet-Loso T."/>
            <person name="Du Y."/>
            <person name="Sun X."/>
            <person name="Zhang S."/>
            <person name="Liu B."/>
            <person name="Cheng P."/>
            <person name="Jiang X."/>
            <person name="Li J."/>
            <person name="Fan D."/>
            <person name="Wang W."/>
            <person name="Fu W."/>
            <person name="Wang T."/>
            <person name="Wang B."/>
            <person name="Zhang J."/>
            <person name="Peng Z."/>
            <person name="Li Y."/>
            <person name="Li N."/>
            <person name="Wang J."/>
            <person name="Chen M."/>
            <person name="He Y."/>
            <person name="Tan F."/>
            <person name="Song X."/>
            <person name="Zheng Q."/>
            <person name="Huang R."/>
            <person name="Yang H."/>
            <person name="Du X."/>
            <person name="Chen L."/>
            <person name="Yang M."/>
            <person name="Gaffney P.M."/>
            <person name="Wang S."/>
            <person name="Luo L."/>
            <person name="She Z."/>
            <person name="Ming Y."/>
            <person name="Huang W."/>
            <person name="Zhang S."/>
            <person name="Huang B."/>
            <person name="Zhang Y."/>
            <person name="Qu T."/>
            <person name="Ni P."/>
            <person name="Miao G."/>
            <person name="Wang J."/>
            <person name="Wang Q."/>
            <person name="Steinberg C.E."/>
            <person name="Wang H."/>
            <person name="Li N."/>
            <person name="Qian L."/>
            <person name="Zhang G."/>
            <person name="Li Y."/>
            <person name="Yang H."/>
            <person name="Liu X."/>
            <person name="Wang J."/>
            <person name="Yin Y."/>
            <person name="Wang J."/>
        </authorList>
    </citation>
    <scope>NUCLEOTIDE SEQUENCE [LARGE SCALE GENOMIC DNA]</scope>
    <source>
        <strain evidence="7">05x7-T-G4-1.051#20</strain>
    </source>
</reference>
<dbReference type="AlphaFoldDB" id="K1Q4U1"/>
<dbReference type="GO" id="GO:0005164">
    <property type="term" value="F:tumor necrosis factor receptor binding"/>
    <property type="evidence" value="ECO:0007669"/>
    <property type="project" value="TreeGrafter"/>
</dbReference>